<name>A0ACB8UK68_9APHY</name>
<accession>A0ACB8UK68</accession>
<comment type="caution">
    <text evidence="1">The sequence shown here is derived from an EMBL/GenBank/DDBJ whole genome shotgun (WGS) entry which is preliminary data.</text>
</comment>
<dbReference type="Proteomes" id="UP001055072">
    <property type="component" value="Unassembled WGS sequence"/>
</dbReference>
<protein>
    <submittedName>
        <fullName evidence="1">Uncharacterized protein</fullName>
    </submittedName>
</protein>
<keyword evidence="2" id="KW-1185">Reference proteome</keyword>
<proteinExistence type="predicted"/>
<evidence type="ECO:0000313" key="1">
    <source>
        <dbReference type="EMBL" id="KAI0094628.1"/>
    </source>
</evidence>
<reference evidence="1" key="1">
    <citation type="journal article" date="2021" name="Environ. Microbiol.">
        <title>Gene family expansions and transcriptome signatures uncover fungal adaptations to wood decay.</title>
        <authorList>
            <person name="Hage H."/>
            <person name="Miyauchi S."/>
            <person name="Viragh M."/>
            <person name="Drula E."/>
            <person name="Min B."/>
            <person name="Chaduli D."/>
            <person name="Navarro D."/>
            <person name="Favel A."/>
            <person name="Norest M."/>
            <person name="Lesage-Meessen L."/>
            <person name="Balint B."/>
            <person name="Merenyi Z."/>
            <person name="de Eugenio L."/>
            <person name="Morin E."/>
            <person name="Martinez A.T."/>
            <person name="Baldrian P."/>
            <person name="Stursova M."/>
            <person name="Martinez M.J."/>
            <person name="Novotny C."/>
            <person name="Magnuson J.K."/>
            <person name="Spatafora J.W."/>
            <person name="Maurice S."/>
            <person name="Pangilinan J."/>
            <person name="Andreopoulos W."/>
            <person name="LaButti K."/>
            <person name="Hundley H."/>
            <person name="Na H."/>
            <person name="Kuo A."/>
            <person name="Barry K."/>
            <person name="Lipzen A."/>
            <person name="Henrissat B."/>
            <person name="Riley R."/>
            <person name="Ahrendt S."/>
            <person name="Nagy L.G."/>
            <person name="Grigoriev I.V."/>
            <person name="Martin F."/>
            <person name="Rosso M.N."/>
        </authorList>
    </citation>
    <scope>NUCLEOTIDE SEQUENCE</scope>
    <source>
        <strain evidence="1">CBS 384.51</strain>
    </source>
</reference>
<dbReference type="EMBL" id="MU274900">
    <property type="protein sequence ID" value="KAI0094628.1"/>
    <property type="molecule type" value="Genomic_DNA"/>
</dbReference>
<gene>
    <name evidence="1" type="ORF">BDY19DRAFT_988447</name>
</gene>
<organism evidence="1 2">
    <name type="scientific">Irpex rosettiformis</name>
    <dbReference type="NCBI Taxonomy" id="378272"/>
    <lineage>
        <taxon>Eukaryota</taxon>
        <taxon>Fungi</taxon>
        <taxon>Dikarya</taxon>
        <taxon>Basidiomycota</taxon>
        <taxon>Agaricomycotina</taxon>
        <taxon>Agaricomycetes</taxon>
        <taxon>Polyporales</taxon>
        <taxon>Irpicaceae</taxon>
        <taxon>Irpex</taxon>
    </lineage>
</organism>
<sequence length="805" mass="87139">MSPASVMAARAETTTSPAAAITPLTGDVAIQYILADIPFYTVGVFALGAFTFCLVMRKFNWLMFCLFASVWMAFAAAILDLVESLAISRGNDLSNSTNLALTIAREVAYALSFGMRNLWFWLYVASPPPAAPVSQGSYVHSGSWHRWGLFGHLLKWVVLLSVIAIVCLQVLFRVDTPLMMDGPVYDADGTLQVILSFVFMLKLFMNTYLVALDSVKETWWRSTLLRYLPIFMALMINFGVALGNILQFIFSETVLGRFLQAIEFYILILSTLISTFYHLRNIRATPAVKQRRNRSSSFNNIPAGASISPELVIPPPRLPSTDLTLAFQRQLAPDHSRRPSVNRQSSSYALRLSNWIGRRPSQRNERDRDDLFWMQNQAEKGNSPVDIDVKIPTTLAYDLSPLESEPSPSYKVPPQAYANASVDVPTIPKSILAISEQKPPGPIVVSTRARIRFSDGGGQTLDLAPPPTGQYAQTRMESPIFGLNGIVNAQNVADAVERPPSTAEDDPRTFFDNTPRSSGISNLLRQQEELDKSIAALKLFSNDPSEAASARRSLSGFSDTRRASSSVRSIESLSNFPIPPWGRASMASLKTRNTSTETVRQSPPGLPPASMQSSSETSLGTIDNLLAAAATEPMPLLNVPGHRVSPSVPSSEIGDDLLGSAASGRINTGGMEITSFIGNLSHPGHKAAGSTGTLTKEINTGSQGRLEAIKESPRTPQTGPYFADTSRPLLAVDTSLSPFPVSPTGWTVSESPEGGTSAAPISVSPSVSAVLDIATRDAAAARSQRLSQRRPIGLPSGPKLSVSPR</sequence>
<evidence type="ECO:0000313" key="2">
    <source>
        <dbReference type="Proteomes" id="UP001055072"/>
    </source>
</evidence>